<reference evidence="1" key="1">
    <citation type="journal article" date="2021" name="New Phytol.">
        <title>Evolutionary innovations through gain and loss of genes in the ectomycorrhizal Boletales.</title>
        <authorList>
            <person name="Wu G."/>
            <person name="Miyauchi S."/>
            <person name="Morin E."/>
            <person name="Kuo A."/>
            <person name="Drula E."/>
            <person name="Varga T."/>
            <person name="Kohler A."/>
            <person name="Feng B."/>
            <person name="Cao Y."/>
            <person name="Lipzen A."/>
            <person name="Daum C."/>
            <person name="Hundley H."/>
            <person name="Pangilinan J."/>
            <person name="Johnson J."/>
            <person name="Barry K."/>
            <person name="LaButti K."/>
            <person name="Ng V."/>
            <person name="Ahrendt S."/>
            <person name="Min B."/>
            <person name="Choi I.G."/>
            <person name="Park H."/>
            <person name="Plett J.M."/>
            <person name="Magnuson J."/>
            <person name="Spatafora J.W."/>
            <person name="Nagy L.G."/>
            <person name="Henrissat B."/>
            <person name="Grigoriev I.V."/>
            <person name="Yang Z.L."/>
            <person name="Xu J."/>
            <person name="Martin F.M."/>
        </authorList>
    </citation>
    <scope>NUCLEOTIDE SEQUENCE</scope>
    <source>
        <strain evidence="1">ATCC 28755</strain>
    </source>
</reference>
<sequence>MRGLLDFLFLAQYPCHTEETLRLLDDALNRFHDNKSIFIDLGIRTSFNLPKLHSLRHYINMIREFGTTDNYNTEYTERLHIDLTKDAYRATNHKDEYNQMTLWLERKEKMQYHDNFVRWRQNQNITQMDPRLTTTPDLSYLREFKIAKYPSAKATFQTLDHQYGAHHFQAALARFIVQVTRPTLSARRLEDAAYEVILPVSSVSVFHKIRYNAINSLGFKDESATVDAIHVKPQQKDQQGRIVPARFDTVLVNMGEGRETGIEGYRVAQVRVVFSLSEKVRSFLFRGLNGVPEHLAYVEWFSPFPDTADANHALTLEAIIPGKARPGSDGEWLVSRHKLVVLPLDHYQLRAAYRPIAPTT</sequence>
<accession>A0ACB7ZNU3</accession>
<name>A0ACB7ZNU3_9AGAM</name>
<gene>
    <name evidence="1" type="ORF">BJ138DRAFT_1121048</name>
</gene>
<dbReference type="Proteomes" id="UP000790377">
    <property type="component" value="Unassembled WGS sequence"/>
</dbReference>
<organism evidence="1 2">
    <name type="scientific">Hygrophoropsis aurantiaca</name>
    <dbReference type="NCBI Taxonomy" id="72124"/>
    <lineage>
        <taxon>Eukaryota</taxon>
        <taxon>Fungi</taxon>
        <taxon>Dikarya</taxon>
        <taxon>Basidiomycota</taxon>
        <taxon>Agaricomycotina</taxon>
        <taxon>Agaricomycetes</taxon>
        <taxon>Agaricomycetidae</taxon>
        <taxon>Boletales</taxon>
        <taxon>Coniophorineae</taxon>
        <taxon>Hygrophoropsidaceae</taxon>
        <taxon>Hygrophoropsis</taxon>
    </lineage>
</organism>
<protein>
    <submittedName>
        <fullName evidence="1">Uncharacterized protein</fullName>
    </submittedName>
</protein>
<comment type="caution">
    <text evidence="1">The sequence shown here is derived from an EMBL/GenBank/DDBJ whole genome shotgun (WGS) entry which is preliminary data.</text>
</comment>
<keyword evidence="2" id="KW-1185">Reference proteome</keyword>
<proteinExistence type="predicted"/>
<evidence type="ECO:0000313" key="1">
    <source>
        <dbReference type="EMBL" id="KAH7902826.1"/>
    </source>
</evidence>
<dbReference type="EMBL" id="MU269489">
    <property type="protein sequence ID" value="KAH7902826.1"/>
    <property type="molecule type" value="Genomic_DNA"/>
</dbReference>
<evidence type="ECO:0000313" key="2">
    <source>
        <dbReference type="Proteomes" id="UP000790377"/>
    </source>
</evidence>